<sequence>MKLTVYFEGEFWVGVVEDESGGLYKACRHVFGSEPHDAEVLEFVQREMMPLLGRTQTGIDLGSALPDRGRVSPKRLAREAAREMQRTGVRSLAQEALARDLEHRRKTRRIVTKAQKEAEQARRREIAVRKAKARHRGR</sequence>
<reference evidence="2 3" key="2">
    <citation type="journal article" date="2013" name="Genome Announc.">
        <title>Genome Sequence of Growth-Improving Paenibacillus mucilaginosus Strain KNP414.</title>
        <authorList>
            <person name="Lu J.J."/>
            <person name="Wang J.F."/>
            <person name="Hu X.F."/>
        </authorList>
    </citation>
    <scope>NUCLEOTIDE SEQUENCE [LARGE SCALE GENOMIC DNA]</scope>
    <source>
        <strain evidence="2 3">KNP414</strain>
    </source>
</reference>
<dbReference type="KEGG" id="pms:KNP414_01675"/>
<evidence type="ECO:0000313" key="2">
    <source>
        <dbReference type="EMBL" id="AEI40238.1"/>
    </source>
</evidence>
<dbReference type="HOGENOM" id="CLU_123192_0_0_9"/>
<feature type="region of interest" description="Disordered" evidence="1">
    <location>
        <begin position="113"/>
        <end position="138"/>
    </location>
</feature>
<organism evidence="2 3">
    <name type="scientific">Paenibacillus mucilaginosus (strain KNP414)</name>
    <dbReference type="NCBI Taxonomy" id="1036673"/>
    <lineage>
        <taxon>Bacteria</taxon>
        <taxon>Bacillati</taxon>
        <taxon>Bacillota</taxon>
        <taxon>Bacilli</taxon>
        <taxon>Bacillales</taxon>
        <taxon>Paenibacillaceae</taxon>
        <taxon>Paenibacillus</taxon>
    </lineage>
</organism>
<evidence type="ECO:0000313" key="3">
    <source>
        <dbReference type="Proteomes" id="UP000006620"/>
    </source>
</evidence>
<dbReference type="Proteomes" id="UP000006620">
    <property type="component" value="Chromosome"/>
</dbReference>
<dbReference type="PIRSF" id="PIRSF021328">
    <property type="entry name" value="UCP021328"/>
    <property type="match status" value="1"/>
</dbReference>
<dbReference type="RefSeq" id="WP_013915400.1">
    <property type="nucleotide sequence ID" value="NC_015690.1"/>
</dbReference>
<proteinExistence type="predicted"/>
<dbReference type="AlphaFoldDB" id="F8FPL4"/>
<feature type="compositionally biased region" description="Basic residues" evidence="1">
    <location>
        <begin position="129"/>
        <end position="138"/>
    </location>
</feature>
<protein>
    <submittedName>
        <fullName evidence="2">YjdF</fullName>
    </submittedName>
</protein>
<accession>F8FPL4</accession>
<reference evidence="3" key="1">
    <citation type="submission" date="2011-06" db="EMBL/GenBank/DDBJ databases">
        <title>Complete genome sequence of Paenibacillus mucilaginosus KNP414.</title>
        <authorList>
            <person name="Wang J."/>
            <person name="Hu S."/>
            <person name="Hu X."/>
            <person name="Zhang B."/>
            <person name="Dong D."/>
            <person name="Zhang S."/>
            <person name="Zhao K."/>
            <person name="Wu D."/>
        </authorList>
    </citation>
    <scope>NUCLEOTIDE SEQUENCE [LARGE SCALE GENOMIC DNA]</scope>
    <source>
        <strain evidence="3">KNP414</strain>
    </source>
</reference>
<name>F8FPL4_PAEMK</name>
<dbReference type="PATRIC" id="fig|1036673.3.peg.1485"/>
<feature type="compositionally biased region" description="Basic and acidic residues" evidence="1">
    <location>
        <begin position="114"/>
        <end position="128"/>
    </location>
</feature>
<dbReference type="Pfam" id="PF11208">
    <property type="entry name" value="DUF2992"/>
    <property type="match status" value="1"/>
</dbReference>
<dbReference type="InterPro" id="IPR016787">
    <property type="entry name" value="UCP021328"/>
</dbReference>
<evidence type="ECO:0000256" key="1">
    <source>
        <dbReference type="SAM" id="MobiDB-lite"/>
    </source>
</evidence>
<gene>
    <name evidence="2" type="ordered locus">KNP414_01675</name>
</gene>
<dbReference type="EMBL" id="CP002869">
    <property type="protein sequence ID" value="AEI40238.1"/>
    <property type="molecule type" value="Genomic_DNA"/>
</dbReference>